<reference evidence="2 3" key="2">
    <citation type="journal article" date="2024" name="G3 (Bethesda)">
        <title>The genome of the cryopelagic Antarctic bald notothen, Trematomus borchgrevinki.</title>
        <authorList>
            <person name="Rayamajhi N."/>
            <person name="Rivera-Colon A.G."/>
            <person name="Minhas B.F."/>
            <person name="Cheng C.C."/>
            <person name="Catchen J.M."/>
        </authorList>
    </citation>
    <scope>NUCLEOTIDE SEQUENCE [LARGE SCALE GENOMIC DNA]</scope>
    <source>
        <strain evidence="2">AGRC-2024</strain>
    </source>
</reference>
<dbReference type="Proteomes" id="UP001619887">
    <property type="component" value="Unassembled WGS sequence"/>
</dbReference>
<sequence>MQAWDNTRCYRVVSITADHQSGGSAGHFRSRRGSQLAQRLQPAPRLQSQAPLRPCPRQGRETPGQTTETLPAADCLMLTAERIQAKGGGAHQELLCHRHFPEFHDVYFNHRTKHLLICRGVVMKCMS</sequence>
<feature type="region of interest" description="Disordered" evidence="1">
    <location>
        <begin position="20"/>
        <end position="70"/>
    </location>
</feature>
<dbReference type="EMBL" id="JBIYXZ010002077">
    <property type="protein sequence ID" value="KAL3055250.1"/>
    <property type="molecule type" value="Genomic_DNA"/>
</dbReference>
<evidence type="ECO:0000313" key="3">
    <source>
        <dbReference type="Proteomes" id="UP001619887"/>
    </source>
</evidence>
<comment type="caution">
    <text evidence="2">The sequence shown here is derived from an EMBL/GenBank/DDBJ whole genome shotgun (WGS) entry which is preliminary data.</text>
</comment>
<evidence type="ECO:0000256" key="1">
    <source>
        <dbReference type="SAM" id="MobiDB-lite"/>
    </source>
</evidence>
<organism evidence="2 3">
    <name type="scientific">Pagothenia borchgrevinki</name>
    <name type="common">Bald rockcod</name>
    <name type="synonym">Trematomus borchgrevinki</name>
    <dbReference type="NCBI Taxonomy" id="8213"/>
    <lineage>
        <taxon>Eukaryota</taxon>
        <taxon>Metazoa</taxon>
        <taxon>Chordata</taxon>
        <taxon>Craniata</taxon>
        <taxon>Vertebrata</taxon>
        <taxon>Euteleostomi</taxon>
        <taxon>Actinopterygii</taxon>
        <taxon>Neopterygii</taxon>
        <taxon>Teleostei</taxon>
        <taxon>Neoteleostei</taxon>
        <taxon>Acanthomorphata</taxon>
        <taxon>Eupercaria</taxon>
        <taxon>Perciformes</taxon>
        <taxon>Notothenioidei</taxon>
        <taxon>Nototheniidae</taxon>
        <taxon>Pagothenia</taxon>
    </lineage>
</organism>
<proteinExistence type="predicted"/>
<keyword evidence="3" id="KW-1185">Reference proteome</keyword>
<reference evidence="2 3" key="1">
    <citation type="journal article" date="2022" name="G3 (Bethesda)">
        <title>Evaluating Illumina-, Nanopore-, and PacBio-based genome assembly strategies with the bald notothen, Trematomus borchgrevinki.</title>
        <authorList>
            <person name="Rayamajhi N."/>
            <person name="Cheng C.C."/>
            <person name="Catchen J.M."/>
        </authorList>
    </citation>
    <scope>NUCLEOTIDE SEQUENCE [LARGE SCALE GENOMIC DNA]</scope>
    <source>
        <strain evidence="2">AGRC-2024</strain>
    </source>
</reference>
<accession>A0ABD2GNI1</accession>
<evidence type="ECO:0000313" key="2">
    <source>
        <dbReference type="EMBL" id="KAL3055250.1"/>
    </source>
</evidence>
<gene>
    <name evidence="2" type="ORF">OYC64_018025</name>
</gene>
<name>A0ABD2GNI1_PAGBO</name>
<protein>
    <submittedName>
        <fullName evidence="2">Uncharacterized protein</fullName>
    </submittedName>
</protein>
<dbReference type="AlphaFoldDB" id="A0ABD2GNI1"/>